<dbReference type="AlphaFoldDB" id="A0A9P8YD18"/>
<feature type="compositionally biased region" description="Acidic residues" evidence="1">
    <location>
        <begin position="259"/>
        <end position="274"/>
    </location>
</feature>
<feature type="region of interest" description="Disordered" evidence="1">
    <location>
        <begin position="130"/>
        <end position="161"/>
    </location>
</feature>
<organism evidence="2 3">
    <name type="scientific">Microdochium trichocladiopsis</name>
    <dbReference type="NCBI Taxonomy" id="1682393"/>
    <lineage>
        <taxon>Eukaryota</taxon>
        <taxon>Fungi</taxon>
        <taxon>Dikarya</taxon>
        <taxon>Ascomycota</taxon>
        <taxon>Pezizomycotina</taxon>
        <taxon>Sordariomycetes</taxon>
        <taxon>Xylariomycetidae</taxon>
        <taxon>Xylariales</taxon>
        <taxon>Microdochiaceae</taxon>
        <taxon>Microdochium</taxon>
    </lineage>
</organism>
<dbReference type="RefSeq" id="XP_046015803.1">
    <property type="nucleotide sequence ID" value="XM_046158424.1"/>
</dbReference>
<proteinExistence type="predicted"/>
<feature type="compositionally biased region" description="Low complexity" evidence="1">
    <location>
        <begin position="134"/>
        <end position="147"/>
    </location>
</feature>
<feature type="compositionally biased region" description="Basic and acidic residues" evidence="1">
    <location>
        <begin position="275"/>
        <end position="288"/>
    </location>
</feature>
<evidence type="ECO:0000313" key="2">
    <source>
        <dbReference type="EMBL" id="KAH7035710.1"/>
    </source>
</evidence>
<feature type="region of interest" description="Disordered" evidence="1">
    <location>
        <begin position="1"/>
        <end position="20"/>
    </location>
</feature>
<dbReference type="Proteomes" id="UP000756346">
    <property type="component" value="Unassembled WGS sequence"/>
</dbReference>
<feature type="region of interest" description="Disordered" evidence="1">
    <location>
        <begin position="255"/>
        <end position="313"/>
    </location>
</feature>
<reference evidence="2" key="1">
    <citation type="journal article" date="2021" name="Nat. Commun.">
        <title>Genetic determinants of endophytism in the Arabidopsis root mycobiome.</title>
        <authorList>
            <person name="Mesny F."/>
            <person name="Miyauchi S."/>
            <person name="Thiergart T."/>
            <person name="Pickel B."/>
            <person name="Atanasova L."/>
            <person name="Karlsson M."/>
            <person name="Huettel B."/>
            <person name="Barry K.W."/>
            <person name="Haridas S."/>
            <person name="Chen C."/>
            <person name="Bauer D."/>
            <person name="Andreopoulos W."/>
            <person name="Pangilinan J."/>
            <person name="LaButti K."/>
            <person name="Riley R."/>
            <person name="Lipzen A."/>
            <person name="Clum A."/>
            <person name="Drula E."/>
            <person name="Henrissat B."/>
            <person name="Kohler A."/>
            <person name="Grigoriev I.V."/>
            <person name="Martin F.M."/>
            <person name="Hacquard S."/>
        </authorList>
    </citation>
    <scope>NUCLEOTIDE SEQUENCE</scope>
    <source>
        <strain evidence="2">MPI-CAGE-CH-0230</strain>
    </source>
</reference>
<protein>
    <submittedName>
        <fullName evidence="2">Uncharacterized protein</fullName>
    </submittedName>
</protein>
<evidence type="ECO:0000256" key="1">
    <source>
        <dbReference type="SAM" id="MobiDB-lite"/>
    </source>
</evidence>
<keyword evidence="3" id="KW-1185">Reference proteome</keyword>
<dbReference type="GeneID" id="70187970"/>
<comment type="caution">
    <text evidence="2">The sequence shown here is derived from an EMBL/GenBank/DDBJ whole genome shotgun (WGS) entry which is preliminary data.</text>
</comment>
<dbReference type="EMBL" id="JAGTJQ010000003">
    <property type="protein sequence ID" value="KAH7035710.1"/>
    <property type="molecule type" value="Genomic_DNA"/>
</dbReference>
<feature type="compositionally biased region" description="Polar residues" evidence="1">
    <location>
        <begin position="290"/>
        <end position="304"/>
    </location>
</feature>
<accession>A0A9P8YD18</accession>
<feature type="compositionally biased region" description="Low complexity" evidence="1">
    <location>
        <begin position="66"/>
        <end position="78"/>
    </location>
</feature>
<dbReference type="OrthoDB" id="4778886at2759"/>
<feature type="region of interest" description="Disordered" evidence="1">
    <location>
        <begin position="66"/>
        <end position="117"/>
    </location>
</feature>
<evidence type="ECO:0000313" key="3">
    <source>
        <dbReference type="Proteomes" id="UP000756346"/>
    </source>
</evidence>
<sequence>MAEETAGEAQTMRINTKSKAKVEAKTQAQTCIYVPRLCADPHCGALALEVSVHRPCAGGTLGATATATATRASSATRSGKGRRSGTSAGKRCSGGCIHHGHGRGGRQQQQQQHGQTCHDALMCTLRRKDRLEHPSSSSTSSSSSSPRRGGGGGGGPRMMTPEYSTRLINASLPGPLASFSSPLFPCAAVGVKKWERHGLGQMGGGGGGSGGTRFGDAQGRACRGFGTVWWEFHGGEEGGDDDDDGGALGRGIAFKGEEEQQEEEVASDDAEDEVGIDKDQDKHEDKGTTRKTANQHPMTKSGKTTGHFLRRSNCANSGGPEGLLFCAEHLHRQYPDLSGKELQRIKEVWGALSQTRPQGEYDAVYQASKFTGPVEGRATGQARESEKWRCRIGAKQPQYWTALMGRGLAL</sequence>
<name>A0A9P8YD18_9PEZI</name>
<gene>
    <name evidence="2" type="ORF">B0I36DRAFT_361043</name>
</gene>
<feature type="compositionally biased region" description="Low complexity" evidence="1">
    <location>
        <begin position="106"/>
        <end position="115"/>
    </location>
</feature>